<comment type="caution">
    <text evidence="1">The sequence shown here is derived from an EMBL/GenBank/DDBJ whole genome shotgun (WGS) entry which is preliminary data.</text>
</comment>
<keyword evidence="2" id="KW-1185">Reference proteome</keyword>
<name>A0ABU0U2J0_9SPHI</name>
<organism evidence="1 2">
    <name type="scientific">Sphingobacterium zeae</name>
    <dbReference type="NCBI Taxonomy" id="1776859"/>
    <lineage>
        <taxon>Bacteria</taxon>
        <taxon>Pseudomonadati</taxon>
        <taxon>Bacteroidota</taxon>
        <taxon>Sphingobacteriia</taxon>
        <taxon>Sphingobacteriales</taxon>
        <taxon>Sphingobacteriaceae</taxon>
        <taxon>Sphingobacterium</taxon>
    </lineage>
</organism>
<evidence type="ECO:0000313" key="1">
    <source>
        <dbReference type="EMBL" id="MDQ1149166.1"/>
    </source>
</evidence>
<dbReference type="Proteomes" id="UP001244640">
    <property type="component" value="Unassembled WGS sequence"/>
</dbReference>
<sequence length="455" mass="51989">MMIIYKFTSYWHRLLYLVLIVGVLPSCGATAPDPPIIPTPEPPNGSEKGLFIETPALKKIKGNSIQIDPEMLYQQQISPETLVADLRMANVRSVHFFIVGNWDGSRNDQLLKPAYLQALKAEKIAVWFMLLGNCIYGNSDLPSDWQMEFLKPYPNPGIKFFSFHRPEFVDWQINRVKRILQNYEVDGVEFAESYFPEWKTLNGNGFYGDVSAFARKKFTEKYIGSGLATVSFDYIVKNPAVYSKWMDFRADAILSFNKQIKKAIKEVNADVLYAIWGMGIRQGTIAEIREHFGLDMPALAEEVQPDVMVLQTAAQDWLDPKLPYNYLQDYATFAKAIQAANPKVALSIQADIVSLGYSNPSVEKRYPIWWLPFFDLALQSGYYSNVAYEYAFSKKEGIWPKNNIDNPVPRKLYRDPSLQSAVISDAIVPLALIKEVDAHWKMVYTEKGLGWFYIN</sequence>
<evidence type="ECO:0008006" key="3">
    <source>
        <dbReference type="Google" id="ProtNLM"/>
    </source>
</evidence>
<dbReference type="RefSeq" id="WP_307185047.1">
    <property type="nucleotide sequence ID" value="NZ_JAUTBA010000001.1"/>
</dbReference>
<evidence type="ECO:0000313" key="2">
    <source>
        <dbReference type="Proteomes" id="UP001244640"/>
    </source>
</evidence>
<protein>
    <recommendedName>
        <fullName evidence="3">Glycosyl hydrolase-like 10 domain-containing protein</fullName>
    </recommendedName>
</protein>
<dbReference type="Gene3D" id="3.20.20.80">
    <property type="entry name" value="Glycosidases"/>
    <property type="match status" value="1"/>
</dbReference>
<accession>A0ABU0U2J0</accession>
<reference evidence="1 2" key="1">
    <citation type="submission" date="2023-07" db="EMBL/GenBank/DDBJ databases">
        <title>Functional and genomic diversity of the sorghum phyllosphere microbiome.</title>
        <authorList>
            <person name="Shade A."/>
        </authorList>
    </citation>
    <scope>NUCLEOTIDE SEQUENCE [LARGE SCALE GENOMIC DNA]</scope>
    <source>
        <strain evidence="1 2">SORGH_AS_0892</strain>
    </source>
</reference>
<dbReference type="EMBL" id="JAUTBA010000001">
    <property type="protein sequence ID" value="MDQ1149166.1"/>
    <property type="molecule type" value="Genomic_DNA"/>
</dbReference>
<gene>
    <name evidence="1" type="ORF">QE382_001150</name>
</gene>
<proteinExistence type="predicted"/>